<dbReference type="OrthoDB" id="5464927at2"/>
<proteinExistence type="predicted"/>
<evidence type="ECO:0000313" key="2">
    <source>
        <dbReference type="Proteomes" id="UP000235584"/>
    </source>
</evidence>
<name>A0A2K9NV90_BACTC</name>
<dbReference type="GO" id="GO:0006629">
    <property type="term" value="P:lipid metabolic process"/>
    <property type="evidence" value="ECO:0007669"/>
    <property type="project" value="InterPro"/>
</dbReference>
<organism evidence="1 2">
    <name type="scientific">Bacteriovorax stolpii</name>
    <name type="common">Bdellovibrio stolpii</name>
    <dbReference type="NCBI Taxonomy" id="960"/>
    <lineage>
        <taxon>Bacteria</taxon>
        <taxon>Pseudomonadati</taxon>
        <taxon>Bdellovibrionota</taxon>
        <taxon>Bacteriovoracia</taxon>
        <taxon>Bacteriovoracales</taxon>
        <taxon>Bacteriovoracaceae</taxon>
        <taxon>Bacteriovorax</taxon>
    </lineage>
</organism>
<sequence>MKKTLMYNNKNISIPANLNIFLAVGSIALLMFLLYTCAHTDNWWLKIACVMLFAYTGNTTFSLLHEAVHSNFHYNRKINYIFGNITAAMFPTAYSFQKRCHLNHHRNNRTQYELFEMYDDRDNKLVKNITLYGVLTGVYWAVPFIGSIWLLVNPNSLLSSRFSGKDNYEVGRMGGASMLRSFENLSGREITRMRMEVLFTLAVQIGMFFLLGLDLTTYFMCYFAFGFTWSALQYADHAYSVRDIRNGAWNLKVHPITKAFFLNYHDHLAHHQHPNVPWIHLPKFVDPNVEKPAFLAIYLKMWKGLVKLDQNEPAPIDAELDNLIERENFTN</sequence>
<gene>
    <name evidence="1" type="ORF">C0V70_15215</name>
</gene>
<dbReference type="InterPro" id="IPR005804">
    <property type="entry name" value="FA_desaturase_dom"/>
</dbReference>
<dbReference type="KEGG" id="bsto:C0V70_15215"/>
<reference evidence="1 2" key="1">
    <citation type="submission" date="2018-01" db="EMBL/GenBank/DDBJ databases">
        <title>Complete genome sequence of Bacteriovorax stolpii DSM12778.</title>
        <authorList>
            <person name="Tang B."/>
            <person name="Chang J."/>
        </authorList>
    </citation>
    <scope>NUCLEOTIDE SEQUENCE [LARGE SCALE GENOMIC DNA]</scope>
    <source>
        <strain evidence="1 2">DSM 12778</strain>
    </source>
</reference>
<dbReference type="Proteomes" id="UP000235584">
    <property type="component" value="Chromosome"/>
</dbReference>
<dbReference type="EMBL" id="CP025704">
    <property type="protein sequence ID" value="AUN99432.1"/>
    <property type="molecule type" value="Genomic_DNA"/>
</dbReference>
<dbReference type="AlphaFoldDB" id="A0A2K9NV90"/>
<evidence type="ECO:0000313" key="1">
    <source>
        <dbReference type="EMBL" id="AUN99432.1"/>
    </source>
</evidence>
<accession>A0A2K9NV90</accession>
<dbReference type="Pfam" id="PF00487">
    <property type="entry name" value="FA_desaturase"/>
    <property type="match status" value="1"/>
</dbReference>
<protein>
    <submittedName>
        <fullName evidence="1">Fatty acid desaturase</fullName>
    </submittedName>
</protein>
<keyword evidence="2" id="KW-1185">Reference proteome</keyword>
<dbReference type="RefSeq" id="WP_102244723.1">
    <property type="nucleotide sequence ID" value="NZ_CP025704.1"/>
</dbReference>